<accession>A0AAW1RSQ2</accession>
<dbReference type="Proteomes" id="UP001438707">
    <property type="component" value="Unassembled WGS sequence"/>
</dbReference>
<proteinExistence type="predicted"/>
<protein>
    <recommendedName>
        <fullName evidence="4">F-box domain-containing protein</fullName>
    </recommendedName>
</protein>
<dbReference type="AlphaFoldDB" id="A0AAW1RSQ2"/>
<dbReference type="EMBL" id="JALJOS010000007">
    <property type="protein sequence ID" value="KAK9836488.1"/>
    <property type="molecule type" value="Genomic_DNA"/>
</dbReference>
<keyword evidence="3" id="KW-1185">Reference proteome</keyword>
<gene>
    <name evidence="2" type="ORF">WJX74_001515</name>
</gene>
<sequence>MSVAMATPLENPLRLRVDTHKRSRVEDGLGTPQHLPKVKAIAMKILNGADLASTSPTSLIRQLTAEFSDSTSAEQEEDTTAELLEHAPAIIESALDYAELHCNTPKQQMERNLSLERSLCFSPLTSLEAGAPHPRLVSAVAEAISPKAAGFKRVSSAELGVLPQTASSGDSTDSLKGLKASSPSADLKDLPENIGSIGYVVMKVAAQSLSPVVSPKHAPADPMFLIHPALKEPLAEHLLPLLSLEDLANLRASCRAMKELADAGPFGYPERHNISQNLDPYASYPQVPTLRSPFEAMDTN</sequence>
<evidence type="ECO:0000313" key="2">
    <source>
        <dbReference type="EMBL" id="KAK9836488.1"/>
    </source>
</evidence>
<name>A0AAW1RSQ2_9CHLO</name>
<feature type="region of interest" description="Disordered" evidence="1">
    <location>
        <begin position="163"/>
        <end position="183"/>
    </location>
</feature>
<reference evidence="2 3" key="1">
    <citation type="journal article" date="2024" name="Nat. Commun.">
        <title>Phylogenomics reveals the evolutionary origins of lichenization in chlorophyte algae.</title>
        <authorList>
            <person name="Puginier C."/>
            <person name="Libourel C."/>
            <person name="Otte J."/>
            <person name="Skaloud P."/>
            <person name="Haon M."/>
            <person name="Grisel S."/>
            <person name="Petersen M."/>
            <person name="Berrin J.G."/>
            <person name="Delaux P.M."/>
            <person name="Dal Grande F."/>
            <person name="Keller J."/>
        </authorList>
    </citation>
    <scope>NUCLEOTIDE SEQUENCE [LARGE SCALE GENOMIC DNA]</scope>
    <source>
        <strain evidence="2 3">SAG 2145</strain>
    </source>
</reference>
<comment type="caution">
    <text evidence="2">The sequence shown here is derived from an EMBL/GenBank/DDBJ whole genome shotgun (WGS) entry which is preliminary data.</text>
</comment>
<feature type="compositionally biased region" description="Polar residues" evidence="1">
    <location>
        <begin position="164"/>
        <end position="174"/>
    </location>
</feature>
<organism evidence="2 3">
    <name type="scientific">Apatococcus lobatus</name>
    <dbReference type="NCBI Taxonomy" id="904363"/>
    <lineage>
        <taxon>Eukaryota</taxon>
        <taxon>Viridiplantae</taxon>
        <taxon>Chlorophyta</taxon>
        <taxon>core chlorophytes</taxon>
        <taxon>Trebouxiophyceae</taxon>
        <taxon>Chlorellales</taxon>
        <taxon>Chlorellaceae</taxon>
        <taxon>Apatococcus</taxon>
    </lineage>
</organism>
<evidence type="ECO:0008006" key="4">
    <source>
        <dbReference type="Google" id="ProtNLM"/>
    </source>
</evidence>
<evidence type="ECO:0000313" key="3">
    <source>
        <dbReference type="Proteomes" id="UP001438707"/>
    </source>
</evidence>
<evidence type="ECO:0000256" key="1">
    <source>
        <dbReference type="SAM" id="MobiDB-lite"/>
    </source>
</evidence>